<dbReference type="PANTHER" id="PTHR45626:SF50">
    <property type="entry name" value="TRANSCRIPTION TERMINATION FACTOR 2"/>
    <property type="match status" value="1"/>
</dbReference>
<organism evidence="6 7">
    <name type="scientific">Phrynosoma platyrhinos</name>
    <name type="common">Desert horned lizard</name>
    <dbReference type="NCBI Taxonomy" id="52577"/>
    <lineage>
        <taxon>Eukaryota</taxon>
        <taxon>Metazoa</taxon>
        <taxon>Chordata</taxon>
        <taxon>Craniata</taxon>
        <taxon>Vertebrata</taxon>
        <taxon>Euteleostomi</taxon>
        <taxon>Lepidosauria</taxon>
        <taxon>Squamata</taxon>
        <taxon>Bifurcata</taxon>
        <taxon>Unidentata</taxon>
        <taxon>Episquamata</taxon>
        <taxon>Toxicofera</taxon>
        <taxon>Iguania</taxon>
        <taxon>Phrynosomatidae</taxon>
        <taxon>Phrynosomatinae</taxon>
        <taxon>Phrynosoma</taxon>
    </lineage>
</organism>
<dbReference type="InterPro" id="IPR027417">
    <property type="entry name" value="P-loop_NTPase"/>
</dbReference>
<dbReference type="InterPro" id="IPR050628">
    <property type="entry name" value="SNF2_RAD54_helicase_TF"/>
</dbReference>
<feature type="region of interest" description="Disordered" evidence="4">
    <location>
        <begin position="225"/>
        <end position="263"/>
    </location>
</feature>
<evidence type="ECO:0000256" key="3">
    <source>
        <dbReference type="ARBA" id="ARBA00022840"/>
    </source>
</evidence>
<evidence type="ECO:0000256" key="1">
    <source>
        <dbReference type="ARBA" id="ARBA00022741"/>
    </source>
</evidence>
<evidence type="ECO:0000313" key="6">
    <source>
        <dbReference type="EMBL" id="KAH0625006.1"/>
    </source>
</evidence>
<dbReference type="Pfam" id="PF00176">
    <property type="entry name" value="SNF2-rel_dom"/>
    <property type="match status" value="1"/>
</dbReference>
<dbReference type="CDD" id="cd18072">
    <property type="entry name" value="DEXHc_TTF2"/>
    <property type="match status" value="1"/>
</dbReference>
<name>A0ABQ7T5Y1_PHRPL</name>
<sequence length="757" mass="84822">MCGVQGQQPCGFVVPTELCPSHCLTHEQYIVDLQVLMKEQEKDAYRLFYRCTKAKLEGKRWCGSVPWQDSKGKTIKPQSQQMVELIHDHRNQRNPFKVPDKNYEPPSVKEMNDRGDKNSVKNEHEEKEAVESSEKAWQKLSPESNWKMLPTDVKIKNSQFGEKSGNSCRRGIENEMKSSESVTGVEKAISLKGHKSYLSKKSEMLPGYIRHDSAIRSAEGNMQKEKKAEQSLPGFSCQKPSGRPINEEQHGNRGPENCKDKSITMKTSGSCGAEEKTVMPRDLVTVQQLTGLIPGAHCKGNPERSSALLHKGIILAEKNCCSKNISSSKRDISVPSKLPVVQAFDFQQGKDGSQTNPSSILPELNSLQMTENVDSKALHQQLSAQLKQKKKTLKLVNVQALPDKGERLLKQVEELESALSSLKLETEESVKSGEVNHIQQKEIEPSPIAPNAVMRGEPQSFQKHHADSSLELHLPLGSSHHCNNTTGDSHMQALYGGQMTEDRLQAVYNATSDAINQLHKSLESCPTEKEVIEDPFGLKVSLLLHQKQALGWLLWRENQKPCGGILADDMGLGKTLTMIALVLAQKSKQREKGKVKEKKLELWMSRQDSCVINSNSTLIVCPASLIHHWRNEIERHVRSGNLKVCLYHGPNRIKNTTTLSEYDIVVTTYSILAKEIPTQKEESETAAEDLEVQDKSLPFSPLPWIHWTRIILDEAHNIKNPKVQASMAACKLRATARWAVTGTPIQNNLLDMYSLLR</sequence>
<comment type="caution">
    <text evidence="6">The sequence shown here is derived from an EMBL/GenBank/DDBJ whole genome shotgun (WGS) entry which is preliminary data.</text>
</comment>
<dbReference type="EMBL" id="JAIPUX010001232">
    <property type="protein sequence ID" value="KAH0625006.1"/>
    <property type="molecule type" value="Genomic_DNA"/>
</dbReference>
<protein>
    <recommendedName>
        <fullName evidence="5">Helicase ATP-binding domain-containing protein</fullName>
    </recommendedName>
</protein>
<feature type="compositionally biased region" description="Basic and acidic residues" evidence="4">
    <location>
        <begin position="110"/>
        <end position="137"/>
    </location>
</feature>
<keyword evidence="3" id="KW-0067">ATP-binding</keyword>
<keyword evidence="2" id="KW-0378">Hydrolase</keyword>
<feature type="compositionally biased region" description="Basic and acidic residues" evidence="4">
    <location>
        <begin position="245"/>
        <end position="263"/>
    </location>
</feature>
<feature type="domain" description="Helicase ATP-binding" evidence="5">
    <location>
        <begin position="555"/>
        <end position="757"/>
    </location>
</feature>
<dbReference type="SMART" id="SM00487">
    <property type="entry name" value="DEXDc"/>
    <property type="match status" value="1"/>
</dbReference>
<proteinExistence type="predicted"/>
<dbReference type="PANTHER" id="PTHR45626">
    <property type="entry name" value="TRANSCRIPTION TERMINATION FACTOR 2-RELATED"/>
    <property type="match status" value="1"/>
</dbReference>
<dbReference type="Proteomes" id="UP000826234">
    <property type="component" value="Unassembled WGS sequence"/>
</dbReference>
<dbReference type="InterPro" id="IPR038718">
    <property type="entry name" value="SNF2-like_sf"/>
</dbReference>
<accession>A0ABQ7T5Y1</accession>
<keyword evidence="7" id="KW-1185">Reference proteome</keyword>
<evidence type="ECO:0000256" key="2">
    <source>
        <dbReference type="ARBA" id="ARBA00022801"/>
    </source>
</evidence>
<gene>
    <name evidence="6" type="ORF">JD844_033002</name>
</gene>
<evidence type="ECO:0000259" key="5">
    <source>
        <dbReference type="PROSITE" id="PS51192"/>
    </source>
</evidence>
<dbReference type="Gene3D" id="3.40.50.10810">
    <property type="entry name" value="Tandem AAA-ATPase domain"/>
    <property type="match status" value="1"/>
</dbReference>
<dbReference type="SUPFAM" id="SSF52540">
    <property type="entry name" value="P-loop containing nucleoside triphosphate hydrolases"/>
    <property type="match status" value="1"/>
</dbReference>
<dbReference type="InterPro" id="IPR014001">
    <property type="entry name" value="Helicase_ATP-bd"/>
</dbReference>
<dbReference type="InterPro" id="IPR000330">
    <property type="entry name" value="SNF2_N"/>
</dbReference>
<evidence type="ECO:0000313" key="7">
    <source>
        <dbReference type="Proteomes" id="UP000826234"/>
    </source>
</evidence>
<dbReference type="PROSITE" id="PS51192">
    <property type="entry name" value="HELICASE_ATP_BIND_1"/>
    <property type="match status" value="1"/>
</dbReference>
<keyword evidence="1" id="KW-0547">Nucleotide-binding</keyword>
<evidence type="ECO:0000256" key="4">
    <source>
        <dbReference type="SAM" id="MobiDB-lite"/>
    </source>
</evidence>
<feature type="region of interest" description="Disordered" evidence="4">
    <location>
        <begin position="89"/>
        <end position="143"/>
    </location>
</feature>
<reference evidence="6 7" key="1">
    <citation type="journal article" date="2022" name="Gigascience">
        <title>A chromosome-level genome assembly and annotation of the desert horned lizard, Phrynosoma platyrhinos, provides insight into chromosomal rearrangements among reptiles.</title>
        <authorList>
            <person name="Koochekian N."/>
            <person name="Ascanio A."/>
            <person name="Farleigh K."/>
            <person name="Card D.C."/>
            <person name="Schield D.R."/>
            <person name="Castoe T.A."/>
            <person name="Jezkova T."/>
        </authorList>
    </citation>
    <scope>NUCLEOTIDE SEQUENCE [LARGE SCALE GENOMIC DNA]</scope>
    <source>
        <strain evidence="6">NK-2021</strain>
    </source>
</reference>